<organism evidence="7 8">
    <name type="scientific">Edaphobacter modestus</name>
    <dbReference type="NCBI Taxonomy" id="388466"/>
    <lineage>
        <taxon>Bacteria</taxon>
        <taxon>Pseudomonadati</taxon>
        <taxon>Acidobacteriota</taxon>
        <taxon>Terriglobia</taxon>
        <taxon>Terriglobales</taxon>
        <taxon>Acidobacteriaceae</taxon>
        <taxon>Edaphobacter</taxon>
    </lineage>
</organism>
<evidence type="ECO:0000256" key="3">
    <source>
        <dbReference type="ARBA" id="ARBA00022989"/>
    </source>
</evidence>
<keyword evidence="3 5" id="KW-1133">Transmembrane helix</keyword>
<dbReference type="Pfam" id="PF13515">
    <property type="entry name" value="FUSC_2"/>
    <property type="match status" value="1"/>
</dbReference>
<feature type="transmembrane region" description="Helical" evidence="5">
    <location>
        <begin position="152"/>
        <end position="173"/>
    </location>
</feature>
<sequence>MGTQDGIGTRPQRETVGRAVGQGVELTVACLISYALITKILIRVYSVSREDDLLGGMWAVIATVFVYRESYQKSVSAAISRMSATVLSFALCLIYLLFLPFHALGMAALIGIGAVVLILADRSEDVITASITTTVVMVVAGITPQHAWTQPILRLLDTNIGMAVGIAAAWASLKLGSQTHRRSPATVRES</sequence>
<comment type="caution">
    <text evidence="7">The sequence shown here is derived from an EMBL/GenBank/DDBJ whole genome shotgun (WGS) entry which is preliminary data.</text>
</comment>
<evidence type="ECO:0000256" key="2">
    <source>
        <dbReference type="ARBA" id="ARBA00022692"/>
    </source>
</evidence>
<name>A0A4Q7YG40_9BACT</name>
<dbReference type="AlphaFoldDB" id="A0A4Q7YG40"/>
<evidence type="ECO:0000313" key="8">
    <source>
        <dbReference type="Proteomes" id="UP000292958"/>
    </source>
</evidence>
<proteinExistence type="predicted"/>
<feature type="transmembrane region" description="Helical" evidence="5">
    <location>
        <begin position="78"/>
        <end position="97"/>
    </location>
</feature>
<keyword evidence="4 5" id="KW-0472">Membrane</keyword>
<keyword evidence="2 5" id="KW-0812">Transmembrane</keyword>
<evidence type="ECO:0000259" key="6">
    <source>
        <dbReference type="Pfam" id="PF13515"/>
    </source>
</evidence>
<keyword evidence="8" id="KW-1185">Reference proteome</keyword>
<reference evidence="7 8" key="1">
    <citation type="submission" date="2019-02" db="EMBL/GenBank/DDBJ databases">
        <title>Genomic Encyclopedia of Archaeal and Bacterial Type Strains, Phase II (KMG-II): from individual species to whole genera.</title>
        <authorList>
            <person name="Goeker M."/>
        </authorList>
    </citation>
    <scope>NUCLEOTIDE SEQUENCE [LARGE SCALE GENOMIC DNA]</scope>
    <source>
        <strain evidence="7 8">DSM 18101</strain>
    </source>
</reference>
<protein>
    <submittedName>
        <fullName evidence="7">Fusaric acid resistance family protein</fullName>
    </submittedName>
</protein>
<feature type="transmembrane region" description="Helical" evidence="5">
    <location>
        <begin position="127"/>
        <end position="146"/>
    </location>
</feature>
<evidence type="ECO:0000256" key="4">
    <source>
        <dbReference type="ARBA" id="ARBA00023136"/>
    </source>
</evidence>
<feature type="domain" description="Integral membrane bound transporter" evidence="6">
    <location>
        <begin position="55"/>
        <end position="167"/>
    </location>
</feature>
<dbReference type="Proteomes" id="UP000292958">
    <property type="component" value="Unassembled WGS sequence"/>
</dbReference>
<dbReference type="RefSeq" id="WP_165420370.1">
    <property type="nucleotide sequence ID" value="NZ_SHKW01000003.1"/>
</dbReference>
<evidence type="ECO:0000256" key="5">
    <source>
        <dbReference type="SAM" id="Phobius"/>
    </source>
</evidence>
<dbReference type="EMBL" id="SHKW01000003">
    <property type="protein sequence ID" value="RZU35269.1"/>
    <property type="molecule type" value="Genomic_DNA"/>
</dbReference>
<dbReference type="InterPro" id="IPR049453">
    <property type="entry name" value="Memb_transporter_dom"/>
</dbReference>
<evidence type="ECO:0000313" key="7">
    <source>
        <dbReference type="EMBL" id="RZU35269.1"/>
    </source>
</evidence>
<comment type="subcellular location">
    <subcellularLocation>
        <location evidence="1">Membrane</location>
        <topology evidence="1">Multi-pass membrane protein</topology>
    </subcellularLocation>
</comment>
<accession>A0A4Q7YG40</accession>
<gene>
    <name evidence="7" type="ORF">BDD14_6036</name>
</gene>
<feature type="transmembrane region" description="Helical" evidence="5">
    <location>
        <begin position="103"/>
        <end position="120"/>
    </location>
</feature>
<evidence type="ECO:0000256" key="1">
    <source>
        <dbReference type="ARBA" id="ARBA00004141"/>
    </source>
</evidence>
<dbReference type="GO" id="GO:0016020">
    <property type="term" value="C:membrane"/>
    <property type="evidence" value="ECO:0007669"/>
    <property type="project" value="UniProtKB-SubCell"/>
</dbReference>